<name>A0A2V1N428_9LACO</name>
<dbReference type="RefSeq" id="WP_109249363.1">
    <property type="nucleotide sequence ID" value="NZ_QCXQ01000001.1"/>
</dbReference>
<dbReference type="InterPro" id="IPR014965">
    <property type="entry name" value="Amino_acid_metab_prot_put"/>
</dbReference>
<evidence type="ECO:0000313" key="1">
    <source>
        <dbReference type="EMBL" id="PWG00650.1"/>
    </source>
</evidence>
<dbReference type="OrthoDB" id="2166222at2"/>
<dbReference type="Gene3D" id="3.30.1820.10">
    <property type="entry name" value="Lp2179-like"/>
    <property type="match status" value="1"/>
</dbReference>
<organism evidence="1 2">
    <name type="scientific">Levilactobacillus bambusae</name>
    <dbReference type="NCBI Taxonomy" id="2024736"/>
    <lineage>
        <taxon>Bacteria</taxon>
        <taxon>Bacillati</taxon>
        <taxon>Bacillota</taxon>
        <taxon>Bacilli</taxon>
        <taxon>Lactobacillales</taxon>
        <taxon>Lactobacillaceae</taxon>
        <taxon>Levilactobacillus</taxon>
    </lineage>
</organism>
<keyword evidence="2" id="KW-1185">Reference proteome</keyword>
<dbReference type="Pfam" id="PF08866">
    <property type="entry name" value="DUF1831"/>
    <property type="match status" value="1"/>
</dbReference>
<dbReference type="AlphaFoldDB" id="A0A2V1N428"/>
<comment type="caution">
    <text evidence="1">The sequence shown here is derived from an EMBL/GenBank/DDBJ whole genome shotgun (WGS) entry which is preliminary data.</text>
</comment>
<sequence length="114" mass="12879">MLFKSEMTVKGDPNTYRLSPNIKAFALKDTGFTVTNAGNYQLERSVDPTSPYNRNFLLKVTVNKELTGFKMVTTTASGNNQVNIFTGDKGEEHAEQYHYIIQNLLDRDILSQVN</sequence>
<evidence type="ECO:0000313" key="2">
    <source>
        <dbReference type="Proteomes" id="UP000245080"/>
    </source>
</evidence>
<protein>
    <submittedName>
        <fullName evidence="1">Cysteine desulfurase</fullName>
    </submittedName>
</protein>
<reference evidence="1 2" key="1">
    <citation type="journal article" date="2018" name="Int. J. Syst. Evol. Microbiol.">
        <title>Lactobacillus bambusae sp. nov., isolated from a traditional fermented Ma-bamboo shoots of Taiwan.</title>
        <authorList>
            <person name="Wang L.-T."/>
        </authorList>
    </citation>
    <scope>NUCLEOTIDE SEQUENCE [LARGE SCALE GENOMIC DNA]</scope>
    <source>
        <strain evidence="1 2">BS-W1</strain>
    </source>
</reference>
<dbReference type="SUPFAM" id="SSF160800">
    <property type="entry name" value="Lp2179-like"/>
    <property type="match status" value="1"/>
</dbReference>
<proteinExistence type="predicted"/>
<gene>
    <name evidence="1" type="ORF">DCM90_00290</name>
</gene>
<accession>A0A2V1N428</accession>
<dbReference type="Proteomes" id="UP000245080">
    <property type="component" value="Unassembled WGS sequence"/>
</dbReference>
<dbReference type="EMBL" id="QCXQ01000001">
    <property type="protein sequence ID" value="PWG00650.1"/>
    <property type="molecule type" value="Genomic_DNA"/>
</dbReference>
<dbReference type="InterPro" id="IPR035942">
    <property type="entry name" value="Lp2179-like_sf"/>
</dbReference>